<proteinExistence type="predicted"/>
<feature type="transmembrane region" description="Helical" evidence="1">
    <location>
        <begin position="46"/>
        <end position="68"/>
    </location>
</feature>
<keyword evidence="1" id="KW-1133">Transmembrane helix</keyword>
<comment type="caution">
    <text evidence="3">The sequence shown here is derived from an EMBL/GenBank/DDBJ whole genome shotgun (WGS) entry which is preliminary data.</text>
</comment>
<feature type="domain" description="Zinc-ribbon" evidence="2">
    <location>
        <begin position="2"/>
        <end position="24"/>
    </location>
</feature>
<sequence>MFCPCCGSQLPDGAKFCASCGTQLGERTAAPVPAPASKPRRRRAPVVAAAIALVALLAAGGVAAWWFLLRPKPVYVCAASHYVTETSIYADSNSPANAVIIVPASAYINYLAPELNLRIVDSYEYERSERGALTKMTCVADQPDGTERIEYAYELDKFGNTAAHPDSGQSLSIEYDDQQRPVTVSDSYYGTRTTYVYGQDGSYSCERVGSDGQVVYRALTDSEGKMTSMTQVDSYDGSRVEVQYDEGFATSLRWTDADGSLVRVIRGTPVRDGAGRVTQIVLSASSGDGEIMGLGYYDRICFEYDENGNISRCYAPWKSADAWQVFSDGDAPGVPSTENVYDYRLEYERVDNPTPLVRALGGRSLLP</sequence>
<organism evidence="3 4">
    <name type="scientific">Candidatus Olsenella stercoravium</name>
    <dbReference type="NCBI Taxonomy" id="2838713"/>
    <lineage>
        <taxon>Bacteria</taxon>
        <taxon>Bacillati</taxon>
        <taxon>Actinomycetota</taxon>
        <taxon>Coriobacteriia</taxon>
        <taxon>Coriobacteriales</taxon>
        <taxon>Atopobiaceae</taxon>
        <taxon>Olsenella</taxon>
    </lineage>
</organism>
<gene>
    <name evidence="3" type="ORF">IAA22_01440</name>
</gene>
<evidence type="ECO:0000313" key="4">
    <source>
        <dbReference type="Proteomes" id="UP000824029"/>
    </source>
</evidence>
<evidence type="ECO:0000313" key="3">
    <source>
        <dbReference type="EMBL" id="HIZ17764.1"/>
    </source>
</evidence>
<keyword evidence="1" id="KW-0812">Transmembrane</keyword>
<dbReference type="EMBL" id="DXBZ01000032">
    <property type="protein sequence ID" value="HIZ17764.1"/>
    <property type="molecule type" value="Genomic_DNA"/>
</dbReference>
<reference evidence="3" key="2">
    <citation type="submission" date="2021-04" db="EMBL/GenBank/DDBJ databases">
        <authorList>
            <person name="Gilroy R."/>
        </authorList>
    </citation>
    <scope>NUCLEOTIDE SEQUENCE</scope>
    <source>
        <strain evidence="3">ChiHecolR3B27-1887</strain>
    </source>
</reference>
<dbReference type="AlphaFoldDB" id="A0A9D2DJ81"/>
<dbReference type="Pfam" id="PF13240">
    <property type="entry name" value="Zn_Ribbon_1"/>
    <property type="match status" value="1"/>
</dbReference>
<accession>A0A9D2DJ81</accession>
<protein>
    <submittedName>
        <fullName evidence="3">Zinc ribbon domain-containing protein</fullName>
    </submittedName>
</protein>
<dbReference type="InterPro" id="IPR026870">
    <property type="entry name" value="Zinc_ribbon_dom"/>
</dbReference>
<evidence type="ECO:0000256" key="1">
    <source>
        <dbReference type="SAM" id="Phobius"/>
    </source>
</evidence>
<keyword evidence="1" id="KW-0472">Membrane</keyword>
<dbReference type="Proteomes" id="UP000824029">
    <property type="component" value="Unassembled WGS sequence"/>
</dbReference>
<reference evidence="3" key="1">
    <citation type="journal article" date="2021" name="PeerJ">
        <title>Extensive microbial diversity within the chicken gut microbiome revealed by metagenomics and culture.</title>
        <authorList>
            <person name="Gilroy R."/>
            <person name="Ravi A."/>
            <person name="Getino M."/>
            <person name="Pursley I."/>
            <person name="Horton D.L."/>
            <person name="Alikhan N.F."/>
            <person name="Baker D."/>
            <person name="Gharbi K."/>
            <person name="Hall N."/>
            <person name="Watson M."/>
            <person name="Adriaenssens E.M."/>
            <person name="Foster-Nyarko E."/>
            <person name="Jarju S."/>
            <person name="Secka A."/>
            <person name="Antonio M."/>
            <person name="Oren A."/>
            <person name="Chaudhuri R.R."/>
            <person name="La Ragione R."/>
            <person name="Hildebrand F."/>
            <person name="Pallen M.J."/>
        </authorList>
    </citation>
    <scope>NUCLEOTIDE SEQUENCE</scope>
    <source>
        <strain evidence="3">ChiHecolR3B27-1887</strain>
    </source>
</reference>
<name>A0A9D2DJ81_9ACTN</name>
<evidence type="ECO:0000259" key="2">
    <source>
        <dbReference type="Pfam" id="PF13240"/>
    </source>
</evidence>